<accession>A0ABT7VNZ3</accession>
<evidence type="ECO:0000256" key="9">
    <source>
        <dbReference type="SAM" id="MobiDB-lite"/>
    </source>
</evidence>
<dbReference type="InterPro" id="IPR016185">
    <property type="entry name" value="PreATP-grasp_dom_sf"/>
</dbReference>
<reference evidence="11" key="1">
    <citation type="submission" date="2023-06" db="EMBL/GenBank/DDBJ databases">
        <title>Identification and characterization of horizontal gene transfer across gut microbiota members of farm animals based on homology search.</title>
        <authorList>
            <person name="Schwarzerova J."/>
            <person name="Nykrynova M."/>
            <person name="Jureckova K."/>
            <person name="Cejkova D."/>
            <person name="Rychlik I."/>
        </authorList>
    </citation>
    <scope>NUCLEOTIDE SEQUENCE</scope>
    <source>
        <strain evidence="11">105_WCHN</strain>
    </source>
</reference>
<comment type="caution">
    <text evidence="11">The sequence shown here is derived from an EMBL/GenBank/DDBJ whole genome shotgun (WGS) entry which is preliminary data.</text>
</comment>
<comment type="cofactor">
    <cofactor evidence="2">
        <name>Mg(2+)</name>
        <dbReference type="ChEBI" id="CHEBI:18420"/>
    </cofactor>
</comment>
<evidence type="ECO:0000313" key="12">
    <source>
        <dbReference type="Proteomes" id="UP001529423"/>
    </source>
</evidence>
<evidence type="ECO:0000256" key="2">
    <source>
        <dbReference type="ARBA" id="ARBA00001946"/>
    </source>
</evidence>
<dbReference type="Gene3D" id="3.30.470.20">
    <property type="entry name" value="ATP-grasp fold, B domain"/>
    <property type="match status" value="1"/>
</dbReference>
<gene>
    <name evidence="11" type="ORF">QUW46_07705</name>
</gene>
<dbReference type="Proteomes" id="UP001529423">
    <property type="component" value="Unassembled WGS sequence"/>
</dbReference>
<keyword evidence="5 8" id="KW-0067">ATP-binding</keyword>
<dbReference type="Gene3D" id="3.40.50.20">
    <property type="match status" value="1"/>
</dbReference>
<feature type="region of interest" description="Disordered" evidence="9">
    <location>
        <begin position="365"/>
        <end position="387"/>
    </location>
</feature>
<dbReference type="SUPFAM" id="SSF56059">
    <property type="entry name" value="Glutathione synthetase ATP-binding domain-like"/>
    <property type="match status" value="1"/>
</dbReference>
<organism evidence="11 12">
    <name type="scientific">Limosilactobacillus panis</name>
    <dbReference type="NCBI Taxonomy" id="47493"/>
    <lineage>
        <taxon>Bacteria</taxon>
        <taxon>Bacillati</taxon>
        <taxon>Bacillota</taxon>
        <taxon>Bacilli</taxon>
        <taxon>Lactobacillales</taxon>
        <taxon>Lactobacillaceae</taxon>
        <taxon>Limosilactobacillus</taxon>
    </lineage>
</organism>
<dbReference type="Gene3D" id="3.30.1490.20">
    <property type="entry name" value="ATP-grasp fold, A domain"/>
    <property type="match status" value="1"/>
</dbReference>
<feature type="domain" description="ATP-grasp" evidence="10">
    <location>
        <begin position="112"/>
        <end position="297"/>
    </location>
</feature>
<evidence type="ECO:0000256" key="5">
    <source>
        <dbReference type="ARBA" id="ARBA00022840"/>
    </source>
</evidence>
<dbReference type="InterPro" id="IPR054350">
    <property type="entry name" value="PurT/PurK_preATP-grasp"/>
</dbReference>
<dbReference type="PROSITE" id="PS50975">
    <property type="entry name" value="ATP_GRASP"/>
    <property type="match status" value="1"/>
</dbReference>
<dbReference type="SUPFAM" id="SSF52440">
    <property type="entry name" value="PreATP-grasp domain"/>
    <property type="match status" value="1"/>
</dbReference>
<evidence type="ECO:0000313" key="11">
    <source>
        <dbReference type="EMBL" id="MDM8334453.1"/>
    </source>
</evidence>
<evidence type="ECO:0000256" key="6">
    <source>
        <dbReference type="ARBA" id="ARBA00023211"/>
    </source>
</evidence>
<dbReference type="InterPro" id="IPR013815">
    <property type="entry name" value="ATP_grasp_subdomain_1"/>
</dbReference>
<keyword evidence="3 8" id="KW-0547">Nucleotide-binding</keyword>
<evidence type="ECO:0000256" key="4">
    <source>
        <dbReference type="ARBA" id="ARBA00022755"/>
    </source>
</evidence>
<dbReference type="Pfam" id="PF02222">
    <property type="entry name" value="ATP-grasp"/>
    <property type="match status" value="1"/>
</dbReference>
<evidence type="ECO:0000256" key="7">
    <source>
        <dbReference type="ARBA" id="ARBA00025704"/>
    </source>
</evidence>
<proteinExistence type="predicted"/>
<dbReference type="PANTHER" id="PTHR11609">
    <property type="entry name" value="PURINE BIOSYNTHESIS PROTEIN 6/7, PUR6/7"/>
    <property type="match status" value="1"/>
</dbReference>
<comment type="pathway">
    <text evidence="7">Purine metabolism.</text>
</comment>
<dbReference type="Pfam" id="PF22660">
    <property type="entry name" value="RS_preATP-grasp-like"/>
    <property type="match status" value="1"/>
</dbReference>
<dbReference type="InterPro" id="IPR011761">
    <property type="entry name" value="ATP-grasp"/>
</dbReference>
<name>A0ABT7VNZ3_9LACO</name>
<evidence type="ECO:0000256" key="8">
    <source>
        <dbReference type="PROSITE-ProRule" id="PRU00409"/>
    </source>
</evidence>
<protein>
    <submittedName>
        <fullName evidence="11">ATP-grasp domain-containing protein</fullName>
    </submittedName>
</protein>
<evidence type="ECO:0000256" key="1">
    <source>
        <dbReference type="ARBA" id="ARBA00001936"/>
    </source>
</evidence>
<dbReference type="EMBL" id="JAUDEO010000049">
    <property type="protein sequence ID" value="MDM8334453.1"/>
    <property type="molecule type" value="Genomic_DNA"/>
</dbReference>
<keyword evidence="4" id="KW-0658">Purine biosynthesis</keyword>
<keyword evidence="12" id="KW-1185">Reference proteome</keyword>
<evidence type="ECO:0000256" key="3">
    <source>
        <dbReference type="ARBA" id="ARBA00022741"/>
    </source>
</evidence>
<keyword evidence="6" id="KW-0464">Manganese</keyword>
<sequence>MAENALYPGSTLGIIGLNYNGGELIAAAKRIGYNVGVYVDHSQPALTKQADFTLVGAYNDKDKLTEFGQNCDAIIYQTPNIDSQVIRYLNKFAAVPQGINGLEIVQDRLMERAFLDQININIAPYVTVVSLDDVYQSIDSIGYPALLKPIQRGLGEQSMMIKRQSDIARAADFIDTGTYLLESWIDHAAEYTMTAATDGDEVDIYPLAKLDFSADRHLIAAATPAIVDDDILTEMQRIVKSVAKSLEYRGGFALNFYVTANGSLYVKNIELGLTAVANVYDRSANVSQYEQQVRTTVGMPLHIVRSLQPALLMVIRGQQAAAIDRQRLLKNNWQFRLFTDNGTADDRLLGFAWVTGSSNLEELKDQVDDTEVWPEPLAPNDGDSATE</sequence>
<dbReference type="PANTHER" id="PTHR11609:SF5">
    <property type="entry name" value="PHOSPHORIBOSYLAMINOIMIDAZOLE CARBOXYLASE"/>
    <property type="match status" value="1"/>
</dbReference>
<dbReference type="RefSeq" id="WP_289560979.1">
    <property type="nucleotide sequence ID" value="NZ_JAUDEO010000049.1"/>
</dbReference>
<comment type="cofactor">
    <cofactor evidence="1">
        <name>Mn(2+)</name>
        <dbReference type="ChEBI" id="CHEBI:29035"/>
    </cofactor>
</comment>
<reference evidence="11" key="2">
    <citation type="submission" date="2023-06" db="EMBL/GenBank/DDBJ databases">
        <authorList>
            <person name="Zeman M."/>
            <person name="Kubasova T."/>
            <person name="Jahodarova E."/>
            <person name="Nykrynova M."/>
            <person name="Rychlik I."/>
        </authorList>
    </citation>
    <scope>NUCLEOTIDE SEQUENCE</scope>
    <source>
        <strain evidence="11">105_WCHN</strain>
    </source>
</reference>
<evidence type="ECO:0000259" key="10">
    <source>
        <dbReference type="PROSITE" id="PS50975"/>
    </source>
</evidence>
<dbReference type="InterPro" id="IPR003135">
    <property type="entry name" value="ATP-grasp_carboxylate-amine"/>
</dbReference>